<dbReference type="SUPFAM" id="SSF56112">
    <property type="entry name" value="Protein kinase-like (PK-like)"/>
    <property type="match status" value="1"/>
</dbReference>
<dbReference type="InterPro" id="IPR008266">
    <property type="entry name" value="Tyr_kinase_AS"/>
</dbReference>
<dbReference type="Gene3D" id="3.30.200.20">
    <property type="entry name" value="Phosphorylase Kinase, domain 1"/>
    <property type="match status" value="1"/>
</dbReference>
<proteinExistence type="predicted"/>
<protein>
    <submittedName>
        <fullName evidence="2">Phosphotransferase</fullName>
    </submittedName>
</protein>
<gene>
    <name evidence="2" type="ORF">L9G74_04210</name>
</gene>
<dbReference type="PANTHER" id="PTHR40086:SF1">
    <property type="entry name" value="CELL CYCLE REGULATOR CCRZ"/>
    <property type="match status" value="1"/>
</dbReference>
<dbReference type="EMBL" id="JAKOGG010000002">
    <property type="protein sequence ID" value="MCS4555630.1"/>
    <property type="molecule type" value="Genomic_DNA"/>
</dbReference>
<organism evidence="2 3">
    <name type="scientific">Shewanella electrica</name>
    <dbReference type="NCBI Taxonomy" id="515560"/>
    <lineage>
        <taxon>Bacteria</taxon>
        <taxon>Pseudomonadati</taxon>
        <taxon>Pseudomonadota</taxon>
        <taxon>Gammaproteobacteria</taxon>
        <taxon>Alteromonadales</taxon>
        <taxon>Shewanellaceae</taxon>
        <taxon>Shewanella</taxon>
    </lineage>
</organism>
<evidence type="ECO:0000259" key="1">
    <source>
        <dbReference type="Pfam" id="PF01636"/>
    </source>
</evidence>
<dbReference type="Gene3D" id="3.90.1200.10">
    <property type="match status" value="1"/>
</dbReference>
<dbReference type="RefSeq" id="WP_238895024.1">
    <property type="nucleotide sequence ID" value="NZ_JAKOGG010000002.1"/>
</dbReference>
<dbReference type="InterPro" id="IPR011009">
    <property type="entry name" value="Kinase-like_dom_sf"/>
</dbReference>
<feature type="domain" description="Aminoglycoside phosphotransferase" evidence="1">
    <location>
        <begin position="32"/>
        <end position="300"/>
    </location>
</feature>
<evidence type="ECO:0000313" key="3">
    <source>
        <dbReference type="Proteomes" id="UP001201549"/>
    </source>
</evidence>
<dbReference type="InterPro" id="IPR002575">
    <property type="entry name" value="Aminoglycoside_PTrfase"/>
</dbReference>
<sequence length="356" mass="40344">MKLESLLAYCTAAEFGRLTQQLQLMQLQVSDLRAIDIGLSNHSFCLTALHTSGATQRYLLRINAPVTDVICDRTNEVACWRSAEAAGLAPTLYWVDPLNRFYLAQWLDETSANAPNLTPWQQFSARQSLSSAELADQVRGHSPASLLHASQQLPINHTEQQLLSKLQPLLLGLRQLPAPALDISLARQWHIYVERLQQMRDSNNFAQHNAKDGAGWLQRFEQLQQFDCRSVLSQLDEVLIQHQYCHRDLSANNLLLTAERLMCVDFEYCCSSHPLFELVGVLATHQLSPVAQQQLIGGYLLQHPYVTVDALAALPAALDIFWLYSCAWALQMADGQCKDASEFFSWFDNYWQLVRK</sequence>
<comment type="caution">
    <text evidence="2">The sequence shown here is derived from an EMBL/GenBank/DDBJ whole genome shotgun (WGS) entry which is preliminary data.</text>
</comment>
<evidence type="ECO:0000313" key="2">
    <source>
        <dbReference type="EMBL" id="MCS4555630.1"/>
    </source>
</evidence>
<reference evidence="3" key="1">
    <citation type="submission" date="2023-07" db="EMBL/GenBank/DDBJ databases">
        <title>Shewanella mangrovi sp. nov., an acetaldehyde- degrading bacterium isolated from mangrove sediment.</title>
        <authorList>
            <person name="Liu Y."/>
        </authorList>
    </citation>
    <scope>NUCLEOTIDE SEQUENCE [LARGE SCALE GENOMIC DNA]</scope>
    <source>
        <strain evidence="3">C32</strain>
    </source>
</reference>
<name>A0ABT2FIZ2_9GAMM</name>
<dbReference type="PROSITE" id="PS00109">
    <property type="entry name" value="PROTEIN_KINASE_TYR"/>
    <property type="match status" value="1"/>
</dbReference>
<dbReference type="Proteomes" id="UP001201549">
    <property type="component" value="Unassembled WGS sequence"/>
</dbReference>
<keyword evidence="3" id="KW-1185">Reference proteome</keyword>
<dbReference type="PANTHER" id="PTHR40086">
    <property type="entry name" value="PHOSPHOTRANSFERASE YTMP-RELATED"/>
    <property type="match status" value="1"/>
</dbReference>
<accession>A0ABT2FIZ2</accession>
<dbReference type="Pfam" id="PF01636">
    <property type="entry name" value="APH"/>
    <property type="match status" value="1"/>
</dbReference>
<dbReference type="InterPro" id="IPR052077">
    <property type="entry name" value="CcrZ_PhaseVar_Mediator"/>
</dbReference>